<dbReference type="InterPro" id="IPR016181">
    <property type="entry name" value="Acyl_CoA_acyltransferase"/>
</dbReference>
<dbReference type="Pfam" id="PF00583">
    <property type="entry name" value="Acetyltransf_1"/>
    <property type="match status" value="1"/>
</dbReference>
<evidence type="ECO:0000313" key="5">
    <source>
        <dbReference type="Proteomes" id="UP000676169"/>
    </source>
</evidence>
<feature type="domain" description="N-acetyltransferase" evidence="3">
    <location>
        <begin position="9"/>
        <end position="168"/>
    </location>
</feature>
<keyword evidence="5" id="KW-1185">Reference proteome</keyword>
<dbReference type="SUPFAM" id="SSF55729">
    <property type="entry name" value="Acyl-CoA N-acyltransferases (Nat)"/>
    <property type="match status" value="1"/>
</dbReference>
<sequence>MEHSTRKMITFRRINLGEGLLYKEVRLASLRDSPEAFSSTLVDAMLRSDDSWHAQADQSARGSDRATFLATDERPVGLAALYRDERFEHTTELIQMWVSPEQRSRGLSRKLLSFAVNWAQANGYRTIRAEVMPDNLRALRFYERYGFVRSGEVSKHTEAGVILMLDVEQAGALFYESS</sequence>
<evidence type="ECO:0000256" key="2">
    <source>
        <dbReference type="ARBA" id="ARBA00023315"/>
    </source>
</evidence>
<gene>
    <name evidence="4" type="ORF">KBB96_06800</name>
</gene>
<dbReference type="AlphaFoldDB" id="A0A975J250"/>
<accession>A0A975J250</accession>
<dbReference type="EMBL" id="CP073100">
    <property type="protein sequence ID" value="QUE52596.1"/>
    <property type="molecule type" value="Genomic_DNA"/>
</dbReference>
<protein>
    <submittedName>
        <fullName evidence="4">GNAT family N-acetyltransferase</fullName>
    </submittedName>
</protein>
<dbReference type="Proteomes" id="UP000676169">
    <property type="component" value="Chromosome"/>
</dbReference>
<name>A0A975J250_9BACT</name>
<dbReference type="GO" id="GO:0016747">
    <property type="term" value="F:acyltransferase activity, transferring groups other than amino-acyl groups"/>
    <property type="evidence" value="ECO:0007669"/>
    <property type="project" value="InterPro"/>
</dbReference>
<dbReference type="PROSITE" id="PS51186">
    <property type="entry name" value="GNAT"/>
    <property type="match status" value="1"/>
</dbReference>
<reference evidence="4" key="1">
    <citation type="submission" date="2021-04" db="EMBL/GenBank/DDBJ databases">
        <title>Luteolibacter sp. 32A isolated from the skin of an Anderson's salamander (Ambystoma andersonii).</title>
        <authorList>
            <person name="Spergser J."/>
            <person name="Busse H.-J."/>
        </authorList>
    </citation>
    <scope>NUCLEOTIDE SEQUENCE</scope>
    <source>
        <strain evidence="4">32A</strain>
    </source>
</reference>
<dbReference type="KEGG" id="lamb:KBB96_06800"/>
<organism evidence="4 5">
    <name type="scientific">Luteolibacter ambystomatis</name>
    <dbReference type="NCBI Taxonomy" id="2824561"/>
    <lineage>
        <taxon>Bacteria</taxon>
        <taxon>Pseudomonadati</taxon>
        <taxon>Verrucomicrobiota</taxon>
        <taxon>Verrucomicrobiia</taxon>
        <taxon>Verrucomicrobiales</taxon>
        <taxon>Verrucomicrobiaceae</taxon>
        <taxon>Luteolibacter</taxon>
    </lineage>
</organism>
<dbReference type="PANTHER" id="PTHR43877">
    <property type="entry name" value="AMINOALKYLPHOSPHONATE N-ACETYLTRANSFERASE-RELATED-RELATED"/>
    <property type="match status" value="1"/>
</dbReference>
<dbReference type="Gene3D" id="3.40.630.30">
    <property type="match status" value="1"/>
</dbReference>
<dbReference type="InterPro" id="IPR050832">
    <property type="entry name" value="Bact_Acetyltransf"/>
</dbReference>
<keyword evidence="1" id="KW-0808">Transferase</keyword>
<evidence type="ECO:0000313" key="4">
    <source>
        <dbReference type="EMBL" id="QUE52596.1"/>
    </source>
</evidence>
<proteinExistence type="predicted"/>
<dbReference type="InterPro" id="IPR000182">
    <property type="entry name" value="GNAT_dom"/>
</dbReference>
<evidence type="ECO:0000259" key="3">
    <source>
        <dbReference type="PROSITE" id="PS51186"/>
    </source>
</evidence>
<dbReference type="RefSeq" id="WP_211633832.1">
    <property type="nucleotide sequence ID" value="NZ_CP073100.1"/>
</dbReference>
<keyword evidence="2" id="KW-0012">Acyltransferase</keyword>
<dbReference type="CDD" id="cd04301">
    <property type="entry name" value="NAT_SF"/>
    <property type="match status" value="1"/>
</dbReference>
<evidence type="ECO:0000256" key="1">
    <source>
        <dbReference type="ARBA" id="ARBA00022679"/>
    </source>
</evidence>